<proteinExistence type="predicted"/>
<name>A0A1G8ZBC3_9EURY</name>
<dbReference type="EMBL" id="FNFC01000020">
    <property type="protein sequence ID" value="SDK12426.1"/>
    <property type="molecule type" value="Genomic_DNA"/>
</dbReference>
<protein>
    <submittedName>
        <fullName evidence="1">Uncharacterized protein</fullName>
    </submittedName>
</protein>
<sequence>MSPHEAGQIRCAPRFIHESEVRFLDIPETEPEYELEQHPLVTLSAGSDD</sequence>
<dbReference type="Proteomes" id="UP000198856">
    <property type="component" value="Unassembled WGS sequence"/>
</dbReference>
<reference evidence="1 2" key="1">
    <citation type="submission" date="2016-10" db="EMBL/GenBank/DDBJ databases">
        <authorList>
            <person name="de Groot N.N."/>
        </authorList>
    </citation>
    <scope>NUCLEOTIDE SEQUENCE [LARGE SCALE GENOMIC DNA]</scope>
    <source>
        <strain evidence="1 2">IBRC-M10015</strain>
    </source>
</reference>
<organism evidence="1 2">
    <name type="scientific">Halovenus aranensis</name>
    <dbReference type="NCBI Taxonomy" id="890420"/>
    <lineage>
        <taxon>Archaea</taxon>
        <taxon>Methanobacteriati</taxon>
        <taxon>Methanobacteriota</taxon>
        <taxon>Stenosarchaea group</taxon>
        <taxon>Halobacteria</taxon>
        <taxon>Halobacteriales</taxon>
        <taxon>Haloarculaceae</taxon>
        <taxon>Halovenus</taxon>
    </lineage>
</organism>
<evidence type="ECO:0000313" key="1">
    <source>
        <dbReference type="EMBL" id="SDK12426.1"/>
    </source>
</evidence>
<dbReference type="AlphaFoldDB" id="A0A1G8ZBC3"/>
<evidence type="ECO:0000313" key="2">
    <source>
        <dbReference type="Proteomes" id="UP000198856"/>
    </source>
</evidence>
<accession>A0A1G8ZBC3</accession>
<keyword evidence="2" id="KW-1185">Reference proteome</keyword>
<gene>
    <name evidence="1" type="ORF">SAMN05216226_12020</name>
</gene>